<evidence type="ECO:0000313" key="3">
    <source>
        <dbReference type="Proteomes" id="UP000030651"/>
    </source>
</evidence>
<dbReference type="OMA" id="WVMGWMM"/>
<dbReference type="GO" id="GO:0005739">
    <property type="term" value="C:mitochondrion"/>
    <property type="evidence" value="ECO:0007669"/>
    <property type="project" value="TreeGrafter"/>
</dbReference>
<dbReference type="EMBL" id="KI912114">
    <property type="protein sequence ID" value="ETS79768.1"/>
    <property type="molecule type" value="Genomic_DNA"/>
</dbReference>
<dbReference type="AlphaFoldDB" id="W3X0Y0"/>
<keyword evidence="3" id="KW-1185">Reference proteome</keyword>
<proteinExistence type="predicted"/>
<evidence type="ECO:0000256" key="1">
    <source>
        <dbReference type="SAM" id="MobiDB-lite"/>
    </source>
</evidence>
<reference evidence="3" key="1">
    <citation type="journal article" date="2015" name="BMC Genomics">
        <title>Genomic and transcriptomic analysis of the endophytic fungus Pestalotiopsis fici reveals its lifestyle and high potential for synthesis of natural products.</title>
        <authorList>
            <person name="Wang X."/>
            <person name="Zhang X."/>
            <person name="Liu L."/>
            <person name="Xiang M."/>
            <person name="Wang W."/>
            <person name="Sun X."/>
            <person name="Che Y."/>
            <person name="Guo L."/>
            <person name="Liu G."/>
            <person name="Guo L."/>
            <person name="Wang C."/>
            <person name="Yin W.B."/>
            <person name="Stadler M."/>
            <person name="Zhang X."/>
            <person name="Liu X."/>
        </authorList>
    </citation>
    <scope>NUCLEOTIDE SEQUENCE [LARGE SCALE GENOMIC DNA]</scope>
    <source>
        <strain evidence="3">W106-1 / CGMCC3.15140</strain>
    </source>
</reference>
<dbReference type="eggNOG" id="ENOG502S09K">
    <property type="taxonomic scope" value="Eukaryota"/>
</dbReference>
<protein>
    <submittedName>
        <fullName evidence="2">Uncharacterized protein</fullName>
    </submittedName>
</protein>
<evidence type="ECO:0000313" key="2">
    <source>
        <dbReference type="EMBL" id="ETS79768.1"/>
    </source>
</evidence>
<accession>W3X0Y0</accession>
<dbReference type="KEGG" id="pfy:PFICI_09621"/>
<dbReference type="PANTHER" id="PTHR28002:SF1">
    <property type="entry name" value="MIOREX COMPLEX COMPONENT 11"/>
    <property type="match status" value="1"/>
</dbReference>
<dbReference type="RefSeq" id="XP_007836393.1">
    <property type="nucleotide sequence ID" value="XM_007838202.1"/>
</dbReference>
<dbReference type="HOGENOM" id="CLU_071379_1_0_1"/>
<dbReference type="Proteomes" id="UP000030651">
    <property type="component" value="Unassembled WGS sequence"/>
</dbReference>
<dbReference type="GeneID" id="19274634"/>
<dbReference type="Pfam" id="PF10306">
    <property type="entry name" value="FLILHELTA"/>
    <property type="match status" value="1"/>
</dbReference>
<feature type="compositionally biased region" description="Low complexity" evidence="1">
    <location>
        <begin position="37"/>
        <end position="50"/>
    </location>
</feature>
<dbReference type="InParanoid" id="W3X0Y0"/>
<dbReference type="OrthoDB" id="5580261at2759"/>
<dbReference type="InterPro" id="IPR018811">
    <property type="entry name" value="MRX11"/>
</dbReference>
<dbReference type="STRING" id="1229662.W3X0Y0"/>
<gene>
    <name evidence="2" type="ORF">PFICI_09621</name>
</gene>
<feature type="region of interest" description="Disordered" evidence="1">
    <location>
        <begin position="27"/>
        <end position="52"/>
    </location>
</feature>
<name>W3X0Y0_PESFW</name>
<sequence length="281" mass="31796">MSLPRSVQTRLFTFSSFAPLRQTLVRPRRPHARFESTKASSAPKTTTTSSQPCADLTAKQAGRLDKVITRTQRWLPKRFHAPLQNFRSAPGSHIVGFLLIHELTAIVPLFGLAAAFHYYDIVPAGYVFGPWAPYVQDGAFKVLRYFRRKNYFGMGEEDAREGEQRFEEDLNREAEREGKGQSKGVLALWGRIRGQNQKPDESSVQDVAEQAKSKTRRAVELAREKVTLKNTEAGYKIGVQLVAAYAIVKVLLIPRIAFSLWVTPSFVRSVAWARRSLFKRA</sequence>
<organism evidence="2 3">
    <name type="scientific">Pestalotiopsis fici (strain W106-1 / CGMCC3.15140)</name>
    <dbReference type="NCBI Taxonomy" id="1229662"/>
    <lineage>
        <taxon>Eukaryota</taxon>
        <taxon>Fungi</taxon>
        <taxon>Dikarya</taxon>
        <taxon>Ascomycota</taxon>
        <taxon>Pezizomycotina</taxon>
        <taxon>Sordariomycetes</taxon>
        <taxon>Xylariomycetidae</taxon>
        <taxon>Amphisphaeriales</taxon>
        <taxon>Sporocadaceae</taxon>
        <taxon>Pestalotiopsis</taxon>
    </lineage>
</organism>
<dbReference type="PANTHER" id="PTHR28002">
    <property type="entry name" value="MIOREX COMPLEX COMPONENT 11"/>
    <property type="match status" value="1"/>
</dbReference>